<organism evidence="9 10">
    <name type="scientific">Rhodoplanes roseus</name>
    <dbReference type="NCBI Taxonomy" id="29409"/>
    <lineage>
        <taxon>Bacteria</taxon>
        <taxon>Pseudomonadati</taxon>
        <taxon>Pseudomonadota</taxon>
        <taxon>Alphaproteobacteria</taxon>
        <taxon>Hyphomicrobiales</taxon>
        <taxon>Nitrobacteraceae</taxon>
        <taxon>Rhodoplanes</taxon>
    </lineage>
</organism>
<dbReference type="CDD" id="cd09873">
    <property type="entry name" value="PIN_Pae0151-like"/>
    <property type="match status" value="1"/>
</dbReference>
<feature type="region of interest" description="Disordered" evidence="7">
    <location>
        <begin position="1"/>
        <end position="104"/>
    </location>
</feature>
<comment type="cofactor">
    <cofactor evidence="6">
        <name>Mg(2+)</name>
        <dbReference type="ChEBI" id="CHEBI:18420"/>
    </cofactor>
</comment>
<evidence type="ECO:0000259" key="8">
    <source>
        <dbReference type="Pfam" id="PF01850"/>
    </source>
</evidence>
<dbReference type="GO" id="GO:0004540">
    <property type="term" value="F:RNA nuclease activity"/>
    <property type="evidence" value="ECO:0007669"/>
    <property type="project" value="InterPro"/>
</dbReference>
<proteinExistence type="inferred from homology"/>
<dbReference type="Proteomes" id="UP000249130">
    <property type="component" value="Unassembled WGS sequence"/>
</dbReference>
<feature type="domain" description="PIN" evidence="8">
    <location>
        <begin position="139"/>
        <end position="257"/>
    </location>
</feature>
<dbReference type="InterPro" id="IPR029060">
    <property type="entry name" value="PIN-like_dom_sf"/>
</dbReference>
<dbReference type="EMBL" id="NPEX01000010">
    <property type="protein sequence ID" value="RAI45671.1"/>
    <property type="molecule type" value="Genomic_DNA"/>
</dbReference>
<dbReference type="GO" id="GO:0090729">
    <property type="term" value="F:toxin activity"/>
    <property type="evidence" value="ECO:0007669"/>
    <property type="project" value="UniProtKB-KW"/>
</dbReference>
<dbReference type="SUPFAM" id="SSF88723">
    <property type="entry name" value="PIN domain-like"/>
    <property type="match status" value="1"/>
</dbReference>
<evidence type="ECO:0000256" key="6">
    <source>
        <dbReference type="HAMAP-Rule" id="MF_00265"/>
    </source>
</evidence>
<dbReference type="EC" id="3.1.-.-" evidence="6"/>
<evidence type="ECO:0000256" key="3">
    <source>
        <dbReference type="ARBA" id="ARBA00022723"/>
    </source>
</evidence>
<keyword evidence="1 6" id="KW-1277">Toxin-antitoxin system</keyword>
<dbReference type="Gene3D" id="3.40.50.1010">
    <property type="entry name" value="5'-nuclease"/>
    <property type="match status" value="1"/>
</dbReference>
<evidence type="ECO:0000256" key="7">
    <source>
        <dbReference type="SAM" id="MobiDB-lite"/>
    </source>
</evidence>
<dbReference type="PANTHER" id="PTHR35901:SF1">
    <property type="entry name" value="EXONUCLEASE VAPC9"/>
    <property type="match status" value="1"/>
</dbReference>
<feature type="compositionally biased region" description="Basic and acidic residues" evidence="7">
    <location>
        <begin position="52"/>
        <end position="75"/>
    </location>
</feature>
<dbReference type="InterPro" id="IPR002716">
    <property type="entry name" value="PIN_dom"/>
</dbReference>
<keyword evidence="10" id="KW-1185">Reference proteome</keyword>
<dbReference type="AlphaFoldDB" id="A0A327L4X6"/>
<comment type="similarity">
    <text evidence="6">Belongs to the PINc/VapC protein family.</text>
</comment>
<dbReference type="InterPro" id="IPR022907">
    <property type="entry name" value="VapC_family"/>
</dbReference>
<evidence type="ECO:0000256" key="1">
    <source>
        <dbReference type="ARBA" id="ARBA00022649"/>
    </source>
</evidence>
<comment type="caution">
    <text evidence="9">The sequence shown here is derived from an EMBL/GenBank/DDBJ whole genome shotgun (WGS) entry which is preliminary data.</text>
</comment>
<evidence type="ECO:0000256" key="5">
    <source>
        <dbReference type="ARBA" id="ARBA00022842"/>
    </source>
</evidence>
<dbReference type="GO" id="GO:0016787">
    <property type="term" value="F:hydrolase activity"/>
    <property type="evidence" value="ECO:0007669"/>
    <property type="project" value="UniProtKB-KW"/>
</dbReference>
<evidence type="ECO:0000313" key="10">
    <source>
        <dbReference type="Proteomes" id="UP000249130"/>
    </source>
</evidence>
<dbReference type="InterPro" id="IPR044153">
    <property type="entry name" value="PIN_Pae0151-like"/>
</dbReference>
<accession>A0A327L4X6</accession>
<evidence type="ECO:0000313" key="9">
    <source>
        <dbReference type="EMBL" id="RAI45671.1"/>
    </source>
</evidence>
<dbReference type="OrthoDB" id="1524147at2"/>
<keyword evidence="4 6" id="KW-0378">Hydrolase</keyword>
<keyword evidence="5 6" id="KW-0460">Magnesium</keyword>
<dbReference type="InterPro" id="IPR051619">
    <property type="entry name" value="TypeII_TA_RNase_PINc/VapC"/>
</dbReference>
<keyword evidence="2 6" id="KW-0540">Nuclease</keyword>
<name>A0A327L4X6_9BRAD</name>
<dbReference type="GO" id="GO:0000287">
    <property type="term" value="F:magnesium ion binding"/>
    <property type="evidence" value="ECO:0007669"/>
    <property type="project" value="UniProtKB-UniRule"/>
</dbReference>
<gene>
    <name evidence="6" type="primary">vapC</name>
    <name evidence="9" type="ORF">CH341_02745</name>
</gene>
<protein>
    <recommendedName>
        <fullName evidence="6">Ribonuclease VapC</fullName>
        <shortName evidence="6">RNase VapC</shortName>
        <ecNumber evidence="6">3.1.-.-</ecNumber>
    </recommendedName>
    <alternativeName>
        <fullName evidence="6">Toxin VapC</fullName>
    </alternativeName>
</protein>
<feature type="binding site" evidence="6">
    <location>
        <position position="141"/>
    </location>
    <ligand>
        <name>Mg(2+)</name>
        <dbReference type="ChEBI" id="CHEBI:18420"/>
    </ligand>
</feature>
<keyword evidence="3 6" id="KW-0479">Metal-binding</keyword>
<sequence>MSAAGTSRPTMSRSGATWPWRRREVFWTPRSSPSSPAGRFRIYSFDLATGGRDGRNPGQESRRQADRAARAKGRAEWPFAGAGASRVAQRGRSGGTADTGRKARDLAAAARAVARPRRLRRVGRDPLWPRRRGPSVTLVVDASVAVRWAFKTSDTPAARSVLGVDERLIAPDLIIAEIASAAWKLVQFERFDADLARRGLDEAVRLVNEIVPCATLKDRAFAIALDLRHPVYDCFYLALCEVRGCRLASLDARLARKCAATPYAALLAPVT</sequence>
<dbReference type="HAMAP" id="MF_00265">
    <property type="entry name" value="VapC_Nob1"/>
    <property type="match status" value="1"/>
</dbReference>
<reference evidence="9 10" key="1">
    <citation type="submission" date="2017-07" db="EMBL/GenBank/DDBJ databases">
        <title>Draft Genome Sequences of Select Purple Nonsulfur Bacteria.</title>
        <authorList>
            <person name="Lasarre B."/>
            <person name="Mckinlay J.B."/>
        </authorList>
    </citation>
    <scope>NUCLEOTIDE SEQUENCE [LARGE SCALE GENOMIC DNA]</scope>
    <source>
        <strain evidence="9 10">DSM 5909</strain>
    </source>
</reference>
<dbReference type="PANTHER" id="PTHR35901">
    <property type="entry name" value="RIBONUCLEASE VAPC3"/>
    <property type="match status" value="1"/>
</dbReference>
<evidence type="ECO:0000256" key="2">
    <source>
        <dbReference type="ARBA" id="ARBA00022722"/>
    </source>
</evidence>
<comment type="function">
    <text evidence="6">Toxic component of a toxin-antitoxin (TA) system. An RNase.</text>
</comment>
<feature type="compositionally biased region" description="Polar residues" evidence="7">
    <location>
        <begin position="1"/>
        <end position="15"/>
    </location>
</feature>
<keyword evidence="6" id="KW-0800">Toxin</keyword>
<evidence type="ECO:0000256" key="4">
    <source>
        <dbReference type="ARBA" id="ARBA00022801"/>
    </source>
</evidence>
<feature type="binding site" evidence="6">
    <location>
        <position position="233"/>
    </location>
    <ligand>
        <name>Mg(2+)</name>
        <dbReference type="ChEBI" id="CHEBI:18420"/>
    </ligand>
</feature>
<dbReference type="Pfam" id="PF01850">
    <property type="entry name" value="PIN"/>
    <property type="match status" value="1"/>
</dbReference>